<dbReference type="RefSeq" id="WP_065194718.1">
    <property type="nucleotide sequence ID" value="NZ_CAMLDN010000024.1"/>
</dbReference>
<dbReference type="EMBL" id="PYMP01000006">
    <property type="protein sequence ID" value="PSU52641.1"/>
    <property type="molecule type" value="Genomic_DNA"/>
</dbReference>
<organism evidence="10 12">
    <name type="scientific">Photobacterium phosphoreum</name>
    <dbReference type="NCBI Taxonomy" id="659"/>
    <lineage>
        <taxon>Bacteria</taxon>
        <taxon>Pseudomonadati</taxon>
        <taxon>Pseudomonadota</taxon>
        <taxon>Gammaproteobacteria</taxon>
        <taxon>Vibrionales</taxon>
        <taxon>Vibrionaceae</taxon>
        <taxon>Photobacterium</taxon>
    </lineage>
</organism>
<evidence type="ECO:0000313" key="10">
    <source>
        <dbReference type="EMBL" id="PSU52641.1"/>
    </source>
</evidence>
<keyword evidence="4" id="KW-0472">Membrane</keyword>
<protein>
    <submittedName>
        <fullName evidence="8">Efflux RND transporter periplasmic adaptor subunit</fullName>
    </submittedName>
    <submittedName>
        <fullName evidence="10">HlyD family secretion protein</fullName>
    </submittedName>
</protein>
<keyword evidence="5" id="KW-0175">Coiled coil</keyword>
<dbReference type="Gene3D" id="2.40.30.170">
    <property type="match status" value="1"/>
</dbReference>
<evidence type="ECO:0000313" key="8">
    <source>
        <dbReference type="EMBL" id="MCF2302682.1"/>
    </source>
</evidence>
<evidence type="ECO:0000256" key="3">
    <source>
        <dbReference type="ARBA" id="ARBA00022989"/>
    </source>
</evidence>
<evidence type="ECO:0000259" key="7">
    <source>
        <dbReference type="Pfam" id="PF25963"/>
    </source>
</evidence>
<dbReference type="SUPFAM" id="SSF111369">
    <property type="entry name" value="HlyD-like secretion proteins"/>
    <property type="match status" value="1"/>
</dbReference>
<dbReference type="Proteomes" id="UP000813876">
    <property type="component" value="Unassembled WGS sequence"/>
</dbReference>
<keyword evidence="3" id="KW-1133">Transmembrane helix</keyword>
<dbReference type="InterPro" id="IPR058634">
    <property type="entry name" value="AaeA-lik-b-barrel"/>
</dbReference>
<comment type="similarity">
    <text evidence="1">Belongs to the membrane fusion protein (MFP) (TC 8.A.1) family.</text>
</comment>
<feature type="domain" description="p-hydroxybenzoic acid efflux pump subunit AaeA-like beta-barrel" evidence="7">
    <location>
        <begin position="189"/>
        <end position="286"/>
    </location>
</feature>
<keyword evidence="11" id="KW-1185">Reference proteome</keyword>
<dbReference type="InterPro" id="IPR058625">
    <property type="entry name" value="MdtA-like_BSH"/>
</dbReference>
<dbReference type="Proteomes" id="UP000241405">
    <property type="component" value="Unassembled WGS sequence"/>
</dbReference>
<dbReference type="InterPro" id="IPR006143">
    <property type="entry name" value="RND_pump_MFP"/>
</dbReference>
<reference evidence="11 12" key="1">
    <citation type="submission" date="2018-03" db="EMBL/GenBank/DDBJ databases">
        <title>Whole genome sequencing of Histamine producing bacteria.</title>
        <authorList>
            <person name="Butler K."/>
        </authorList>
    </citation>
    <scope>NUCLEOTIDE SEQUENCE [LARGE SCALE GENOMIC DNA]</scope>
    <source>
        <strain evidence="10 12">FS-6.1</strain>
        <strain evidence="9 11">FS-6.2</strain>
    </source>
</reference>
<proteinExistence type="inferred from homology"/>
<sequence length="293" mass="32088">MNLIRRISFTAVLVLLAIAAIVWKYQQYLMNPWTRDAQVQAQVITIAPRVTGPIVALNISDNEEVAAGQSLFDIDSSTYKVALAQDQASLAQAKVAVSEASEQFQRSFSMNRADPGAVSKLRIISLQNNLSSAKAAEQQAQAKVDQAQLNINFTHVKAPVSGYITNLKVQLGAQVVANKPVVALIDKKTFWIQAFFKETDIQHMHAGSHAVVTLMGYPNSPITGTVTSIGFGINPENPTNNSNLLQNVNPTFEWIRLAQRLPVRIHLDALPKNIVLRVGTSASVIIEQHESQQ</sequence>
<dbReference type="EMBL" id="PYMO01000005">
    <property type="protein sequence ID" value="PSU25997.1"/>
    <property type="molecule type" value="Genomic_DNA"/>
</dbReference>
<dbReference type="Gene3D" id="2.40.50.100">
    <property type="match status" value="1"/>
</dbReference>
<evidence type="ECO:0000256" key="1">
    <source>
        <dbReference type="ARBA" id="ARBA00009477"/>
    </source>
</evidence>
<feature type="coiled-coil region" evidence="5">
    <location>
        <begin position="123"/>
        <end position="150"/>
    </location>
</feature>
<dbReference type="AlphaFoldDB" id="A0A2T3JTY4"/>
<dbReference type="GO" id="GO:0022857">
    <property type="term" value="F:transmembrane transporter activity"/>
    <property type="evidence" value="ECO:0007669"/>
    <property type="project" value="InterPro"/>
</dbReference>
<dbReference type="Proteomes" id="UP000241618">
    <property type="component" value="Unassembled WGS sequence"/>
</dbReference>
<evidence type="ECO:0000256" key="5">
    <source>
        <dbReference type="SAM" id="Coils"/>
    </source>
</evidence>
<evidence type="ECO:0000313" key="11">
    <source>
        <dbReference type="Proteomes" id="UP000241405"/>
    </source>
</evidence>
<evidence type="ECO:0000313" key="12">
    <source>
        <dbReference type="Proteomes" id="UP000241618"/>
    </source>
</evidence>
<dbReference type="PANTHER" id="PTHR30367:SF1">
    <property type="entry name" value="MULTIDRUG RESISTANCE PROTEIN MDTN"/>
    <property type="match status" value="1"/>
</dbReference>
<comment type="caution">
    <text evidence="10">The sequence shown here is derived from an EMBL/GenBank/DDBJ whole genome shotgun (WGS) entry which is preliminary data.</text>
</comment>
<dbReference type="EMBL" id="WMCP01000015">
    <property type="protein sequence ID" value="MCF2302682.1"/>
    <property type="molecule type" value="Genomic_DNA"/>
</dbReference>
<dbReference type="GO" id="GO:0016020">
    <property type="term" value="C:membrane"/>
    <property type="evidence" value="ECO:0007669"/>
    <property type="project" value="InterPro"/>
</dbReference>
<evidence type="ECO:0000256" key="4">
    <source>
        <dbReference type="ARBA" id="ARBA00023136"/>
    </source>
</evidence>
<accession>A0A2T3JTY4</accession>
<evidence type="ECO:0000259" key="6">
    <source>
        <dbReference type="Pfam" id="PF25917"/>
    </source>
</evidence>
<feature type="domain" description="Multidrug resistance protein MdtA-like barrel-sandwich hybrid" evidence="6">
    <location>
        <begin position="43"/>
        <end position="184"/>
    </location>
</feature>
<reference evidence="8" key="2">
    <citation type="submission" date="2019-11" db="EMBL/GenBank/DDBJ databases">
        <title>Comparative genomics of photobacteria reveal adaptation to distinct habitats.</title>
        <authorList>
            <person name="Fuertes-Perez S."/>
            <person name="Hilgarth M."/>
            <person name="Vogel R.F."/>
        </authorList>
    </citation>
    <scope>NUCLEOTIDE SEQUENCE</scope>
    <source>
        <strain evidence="8">TMW2.2145</strain>
    </source>
</reference>
<gene>
    <name evidence="10" type="ORF">C9J18_08820</name>
    <name evidence="9" type="ORF">CTM96_07760</name>
    <name evidence="8" type="ORF">GLP33_13190</name>
</gene>
<dbReference type="NCBIfam" id="TIGR01730">
    <property type="entry name" value="RND_mfp"/>
    <property type="match status" value="1"/>
</dbReference>
<dbReference type="Pfam" id="PF25963">
    <property type="entry name" value="Beta-barrel_AAEA"/>
    <property type="match status" value="1"/>
</dbReference>
<name>A0A2T3JTY4_PHOPO</name>
<evidence type="ECO:0000313" key="9">
    <source>
        <dbReference type="EMBL" id="PSU25997.1"/>
    </source>
</evidence>
<dbReference type="InterPro" id="IPR050393">
    <property type="entry name" value="MFP_Efflux_Pump"/>
</dbReference>
<dbReference type="PANTHER" id="PTHR30367">
    <property type="entry name" value="P-HYDROXYBENZOIC ACID EFFLUX PUMP SUBUNIT AAEA-RELATED"/>
    <property type="match status" value="1"/>
</dbReference>
<evidence type="ECO:0000256" key="2">
    <source>
        <dbReference type="ARBA" id="ARBA00022692"/>
    </source>
</evidence>
<dbReference type="Pfam" id="PF25917">
    <property type="entry name" value="BSH_RND"/>
    <property type="match status" value="1"/>
</dbReference>
<keyword evidence="2" id="KW-0812">Transmembrane</keyword>